<proteinExistence type="predicted"/>
<name>A0ABR3QZH2_9PLEO</name>
<evidence type="ECO:0000256" key="1">
    <source>
        <dbReference type="SAM" id="MobiDB-lite"/>
    </source>
</evidence>
<protein>
    <submittedName>
        <fullName evidence="2">Uncharacterized protein</fullName>
    </submittedName>
</protein>
<keyword evidence="3" id="KW-1185">Reference proteome</keyword>
<gene>
    <name evidence="2" type="ORF">SLS59_007262</name>
</gene>
<evidence type="ECO:0000313" key="2">
    <source>
        <dbReference type="EMBL" id="KAL1597565.1"/>
    </source>
</evidence>
<comment type="caution">
    <text evidence="2">The sequence shown here is derived from an EMBL/GenBank/DDBJ whole genome shotgun (WGS) entry which is preliminary data.</text>
</comment>
<feature type="region of interest" description="Disordered" evidence="1">
    <location>
        <begin position="1"/>
        <end position="25"/>
    </location>
</feature>
<sequence length="223" mass="25514">MSSDETYVAPAAATPQNGDKNKLNRRDSFADDMLTEASELGRPNIVQKRSTFFDGCTFTLSTSPDNRTLNPSGLASTASAPLSNATYLHHFAPPAAINPDVDLKVTMAKPSRLPLWHLNPKSISRRTRIRYWIKSVLAEADPVSTIKRADDKENDALTYVWAETEKTYKTAGERARSDKMEAKRSKRNWRRARWECRYWRAREMLERVIWWRKRADPGDIPSV</sequence>
<dbReference type="EMBL" id="JAKIXB020000025">
    <property type="protein sequence ID" value="KAL1597565.1"/>
    <property type="molecule type" value="Genomic_DNA"/>
</dbReference>
<organism evidence="2 3">
    <name type="scientific">Nothophoma quercina</name>
    <dbReference type="NCBI Taxonomy" id="749835"/>
    <lineage>
        <taxon>Eukaryota</taxon>
        <taxon>Fungi</taxon>
        <taxon>Dikarya</taxon>
        <taxon>Ascomycota</taxon>
        <taxon>Pezizomycotina</taxon>
        <taxon>Dothideomycetes</taxon>
        <taxon>Pleosporomycetidae</taxon>
        <taxon>Pleosporales</taxon>
        <taxon>Pleosporineae</taxon>
        <taxon>Didymellaceae</taxon>
        <taxon>Nothophoma</taxon>
    </lineage>
</organism>
<accession>A0ABR3QZH2</accession>
<evidence type="ECO:0000313" key="3">
    <source>
        <dbReference type="Proteomes" id="UP001521222"/>
    </source>
</evidence>
<reference evidence="2 3" key="1">
    <citation type="submission" date="2024-02" db="EMBL/GenBank/DDBJ databases">
        <title>De novo assembly and annotation of 12 fungi associated with fruit tree decline syndrome in Ontario, Canada.</title>
        <authorList>
            <person name="Sulman M."/>
            <person name="Ellouze W."/>
            <person name="Ilyukhin E."/>
        </authorList>
    </citation>
    <scope>NUCLEOTIDE SEQUENCE [LARGE SCALE GENOMIC DNA]</scope>
    <source>
        <strain evidence="2 3">M97-236</strain>
    </source>
</reference>
<dbReference type="Proteomes" id="UP001521222">
    <property type="component" value="Unassembled WGS sequence"/>
</dbReference>